<reference evidence="7 8" key="1">
    <citation type="submission" date="2014-04" db="EMBL/GenBank/DDBJ databases">
        <authorList>
            <consortium name="DOE Joint Genome Institute"/>
            <person name="Kuo A."/>
            <person name="Kohler A."/>
            <person name="Jargeat P."/>
            <person name="Nagy L.G."/>
            <person name="Floudas D."/>
            <person name="Copeland A."/>
            <person name="Barry K.W."/>
            <person name="Cichocki N."/>
            <person name="Veneault-Fourrey C."/>
            <person name="LaButti K."/>
            <person name="Lindquist E.A."/>
            <person name="Lipzen A."/>
            <person name="Lundell T."/>
            <person name="Morin E."/>
            <person name="Murat C."/>
            <person name="Sun H."/>
            <person name="Tunlid A."/>
            <person name="Henrissat B."/>
            <person name="Grigoriev I.V."/>
            <person name="Hibbett D.S."/>
            <person name="Martin F."/>
            <person name="Nordberg H.P."/>
            <person name="Cantor M.N."/>
            <person name="Hua S.X."/>
        </authorList>
    </citation>
    <scope>NUCLEOTIDE SEQUENCE [LARGE SCALE GENOMIC DNA]</scope>
    <source>
        <strain evidence="7 8">Ve08.2h10</strain>
    </source>
</reference>
<accession>A0A0D0CXC2</accession>
<dbReference type="OrthoDB" id="2131401at2759"/>
<reference evidence="8" key="2">
    <citation type="submission" date="2015-01" db="EMBL/GenBank/DDBJ databases">
        <title>Evolutionary Origins and Diversification of the Mycorrhizal Mutualists.</title>
        <authorList>
            <consortium name="DOE Joint Genome Institute"/>
            <consortium name="Mycorrhizal Genomics Consortium"/>
            <person name="Kohler A."/>
            <person name="Kuo A."/>
            <person name="Nagy L.G."/>
            <person name="Floudas D."/>
            <person name="Copeland A."/>
            <person name="Barry K.W."/>
            <person name="Cichocki N."/>
            <person name="Veneault-Fourrey C."/>
            <person name="LaButti K."/>
            <person name="Lindquist E.A."/>
            <person name="Lipzen A."/>
            <person name="Lundell T."/>
            <person name="Morin E."/>
            <person name="Murat C."/>
            <person name="Riley R."/>
            <person name="Ohm R."/>
            <person name="Sun H."/>
            <person name="Tunlid A."/>
            <person name="Henrissat B."/>
            <person name="Grigoriev I.V."/>
            <person name="Hibbett D.S."/>
            <person name="Martin F."/>
        </authorList>
    </citation>
    <scope>NUCLEOTIDE SEQUENCE [LARGE SCALE GENOMIC DNA]</scope>
    <source>
        <strain evidence="8">Ve08.2h10</strain>
    </source>
</reference>
<dbReference type="STRING" id="930991.A0A0D0CXC2"/>
<sequence length="198" mass="21866">MNSLLSWIPGPVLRLSELQLNNLNVLQWPSLYNPVIEVGRGGFGLATQPGGSYLQQPDDIFRFTLYWSLIFHIPFNFIAGTYAFLNFLFPPARPTNGFPLLSPSLTRVSTSPSPQEWPKPPRVNARRSRLTFALLVLLTFLSLSLISAVVGAAVVGFVLAGVYKAGGFYMSTWIPFVWAVIQSLVGLLGIWPSVIDII</sequence>
<dbReference type="GO" id="GO:0016020">
    <property type="term" value="C:membrane"/>
    <property type="evidence" value="ECO:0007669"/>
    <property type="project" value="UniProtKB-SubCell"/>
</dbReference>
<feature type="transmembrane region" description="Helical" evidence="6">
    <location>
        <begin position="65"/>
        <end position="89"/>
    </location>
</feature>
<feature type="transmembrane region" description="Helical" evidence="6">
    <location>
        <begin position="172"/>
        <end position="191"/>
    </location>
</feature>
<keyword evidence="4 6" id="KW-1133">Transmembrane helix</keyword>
<dbReference type="PANTHER" id="PTHR22779:SF6">
    <property type="entry name" value="SD17342P"/>
    <property type="match status" value="1"/>
</dbReference>
<dbReference type="InterPro" id="IPR019334">
    <property type="entry name" value="TMEM170A/B/YPR153W-like"/>
</dbReference>
<evidence type="ECO:0000256" key="4">
    <source>
        <dbReference type="ARBA" id="ARBA00022989"/>
    </source>
</evidence>
<dbReference type="EMBL" id="KN831374">
    <property type="protein sequence ID" value="KIK71989.1"/>
    <property type="molecule type" value="Genomic_DNA"/>
</dbReference>
<evidence type="ECO:0000313" key="8">
    <source>
        <dbReference type="Proteomes" id="UP000054538"/>
    </source>
</evidence>
<comment type="subcellular location">
    <subcellularLocation>
        <location evidence="1">Membrane</location>
        <topology evidence="1">Multi-pass membrane protein</topology>
    </subcellularLocation>
</comment>
<feature type="transmembrane region" description="Helical" evidence="6">
    <location>
        <begin position="132"/>
        <end position="160"/>
    </location>
</feature>
<organism evidence="7 8">
    <name type="scientific">Paxillus rubicundulus Ve08.2h10</name>
    <dbReference type="NCBI Taxonomy" id="930991"/>
    <lineage>
        <taxon>Eukaryota</taxon>
        <taxon>Fungi</taxon>
        <taxon>Dikarya</taxon>
        <taxon>Basidiomycota</taxon>
        <taxon>Agaricomycotina</taxon>
        <taxon>Agaricomycetes</taxon>
        <taxon>Agaricomycetidae</taxon>
        <taxon>Boletales</taxon>
        <taxon>Paxilineae</taxon>
        <taxon>Paxillaceae</taxon>
        <taxon>Paxillus</taxon>
    </lineage>
</organism>
<gene>
    <name evidence="7" type="ORF">PAXRUDRAFT_181490</name>
</gene>
<dbReference type="InParanoid" id="A0A0D0CXC2"/>
<comment type="similarity">
    <text evidence="2">Belongs to the TMEM170 family.</text>
</comment>
<evidence type="ECO:0000313" key="7">
    <source>
        <dbReference type="EMBL" id="KIK71989.1"/>
    </source>
</evidence>
<evidence type="ECO:0000256" key="2">
    <source>
        <dbReference type="ARBA" id="ARBA00006325"/>
    </source>
</evidence>
<dbReference type="Pfam" id="PF10190">
    <property type="entry name" value="Tmemb_170"/>
    <property type="match status" value="1"/>
</dbReference>
<name>A0A0D0CXC2_9AGAM</name>
<dbReference type="Proteomes" id="UP000054538">
    <property type="component" value="Unassembled WGS sequence"/>
</dbReference>
<keyword evidence="5 6" id="KW-0472">Membrane</keyword>
<evidence type="ECO:0000256" key="3">
    <source>
        <dbReference type="ARBA" id="ARBA00022692"/>
    </source>
</evidence>
<keyword evidence="8" id="KW-1185">Reference proteome</keyword>
<evidence type="ECO:0000256" key="6">
    <source>
        <dbReference type="SAM" id="Phobius"/>
    </source>
</evidence>
<dbReference type="HOGENOM" id="CLU_071343_0_0_1"/>
<evidence type="ECO:0000256" key="5">
    <source>
        <dbReference type="ARBA" id="ARBA00023136"/>
    </source>
</evidence>
<dbReference type="PANTHER" id="PTHR22779">
    <property type="entry name" value="SD17342P"/>
    <property type="match status" value="1"/>
</dbReference>
<dbReference type="AlphaFoldDB" id="A0A0D0CXC2"/>
<keyword evidence="3 6" id="KW-0812">Transmembrane</keyword>
<proteinExistence type="inferred from homology"/>
<evidence type="ECO:0000256" key="1">
    <source>
        <dbReference type="ARBA" id="ARBA00004141"/>
    </source>
</evidence>
<protein>
    <submittedName>
        <fullName evidence="7">Unplaced genomic scaffold scaffold_6552, whole genome shotgun sequence</fullName>
    </submittedName>
</protein>